<feature type="transmembrane region" description="Helical" evidence="1">
    <location>
        <begin position="36"/>
        <end position="69"/>
    </location>
</feature>
<sequence length="78" mass="8120">MTLALGYSSAILIFTIGLIITGSSQISIPSPTPSSILFAVYFTLITAGSIAILTGIIGILDAIFILVYALTMKSLPPM</sequence>
<dbReference type="HOGENOM" id="CLU_2613393_0_0_2"/>
<dbReference type="AlphaFoldDB" id="F4B878"/>
<dbReference type="EMBL" id="CP002535">
    <property type="protein sequence ID" value="AEE94902.1"/>
    <property type="molecule type" value="Genomic_DNA"/>
</dbReference>
<reference key="2">
    <citation type="journal article" date="2011" name="Extremophiles">
        <title>Genomic analyses of Acidianus hospitalis W1 a host for studying crenarchaeal virus and plasmid life cycles.</title>
        <authorList>
            <person name="You X.Y."/>
            <person name="Liu C."/>
            <person name="Wang S.Y."/>
            <person name="Jiang C.Y."/>
            <person name="Shah S.A."/>
            <person name="Prangishvili D."/>
            <person name="Liu S.J."/>
            <person name="Garrett R.A."/>
        </authorList>
    </citation>
    <scope>NUCLEOTIDE SEQUENCE</scope>
    <source>
        <strain>W1</strain>
    </source>
</reference>
<evidence type="ECO:0000313" key="2">
    <source>
        <dbReference type="EMBL" id="AEE94902.1"/>
    </source>
</evidence>
<keyword evidence="1" id="KW-0472">Membrane</keyword>
<keyword evidence="1" id="KW-0812">Transmembrane</keyword>
<evidence type="ECO:0000256" key="1">
    <source>
        <dbReference type="SAM" id="Phobius"/>
    </source>
</evidence>
<evidence type="ECO:0000313" key="3">
    <source>
        <dbReference type="Proteomes" id="UP000008458"/>
    </source>
</evidence>
<name>F4B878_ACIHW</name>
<feature type="transmembrane region" description="Helical" evidence="1">
    <location>
        <begin position="6"/>
        <end position="24"/>
    </location>
</feature>
<keyword evidence="3" id="KW-1185">Reference proteome</keyword>
<dbReference type="KEGG" id="aho:Ahos_2030"/>
<dbReference type="Proteomes" id="UP000008458">
    <property type="component" value="Chromosome"/>
</dbReference>
<organism evidence="2 3">
    <name type="scientific">Acidianus hospitalis (strain W1)</name>
    <dbReference type="NCBI Taxonomy" id="933801"/>
    <lineage>
        <taxon>Archaea</taxon>
        <taxon>Thermoproteota</taxon>
        <taxon>Thermoprotei</taxon>
        <taxon>Sulfolobales</taxon>
        <taxon>Sulfolobaceae</taxon>
        <taxon>Acidianus</taxon>
    </lineage>
</organism>
<reference evidence="2 3" key="1">
    <citation type="journal article" date="2011" name="Extremophiles">
        <title>Genomic analysis of Acidianus hospitalis W1 a host for studying crenarchaeal virus and plasmid life cycles.</title>
        <authorList>
            <person name="You X.Y."/>
            <person name="Liu C."/>
            <person name="Wang S.Y."/>
            <person name="Jiang C.Y."/>
            <person name="Shah S.A."/>
            <person name="Prangishvili D."/>
            <person name="She Q."/>
            <person name="Liu S.J."/>
            <person name="Garrett R.A."/>
        </authorList>
    </citation>
    <scope>NUCLEOTIDE SEQUENCE [LARGE SCALE GENOMIC DNA]</scope>
    <source>
        <strain evidence="2 3">W1</strain>
    </source>
</reference>
<dbReference type="RefSeq" id="WP_013776817.1">
    <property type="nucleotide sequence ID" value="NC_015518.1"/>
</dbReference>
<gene>
    <name evidence="2" type="ordered locus">Ahos_2030</name>
</gene>
<dbReference type="GeneID" id="10601529"/>
<keyword evidence="1" id="KW-1133">Transmembrane helix</keyword>
<accession>F4B878</accession>
<proteinExistence type="predicted"/>
<protein>
    <submittedName>
        <fullName evidence="2">Uncharacterized protein</fullName>
    </submittedName>
</protein>